<proteinExistence type="predicted"/>
<dbReference type="EMBL" id="BMCM01000006">
    <property type="protein sequence ID" value="GGD88612.1"/>
    <property type="molecule type" value="Genomic_DNA"/>
</dbReference>
<dbReference type="Gene3D" id="3.40.190.10">
    <property type="entry name" value="Periplasmic binding protein-like II"/>
    <property type="match status" value="1"/>
</dbReference>
<feature type="signal peptide" evidence="1">
    <location>
        <begin position="1"/>
        <end position="22"/>
    </location>
</feature>
<dbReference type="PROSITE" id="PS51257">
    <property type="entry name" value="PROKAR_LIPOPROTEIN"/>
    <property type="match status" value="1"/>
</dbReference>
<feature type="chain" id="PRO_5047163482" evidence="1">
    <location>
        <begin position="23"/>
        <end position="156"/>
    </location>
</feature>
<keyword evidence="1" id="KW-0732">Signal</keyword>
<sequence>MATRLQGVLLIFAMTVSLVGCGMTVPTDPDSTLQQVSGGDLRVGVSPAEGLADVSTDAPTGPLVDLVDTFADSLDADVEWTIDSEETLVGMLEEDDLDLVVGGFTDQTPWIDRAGVTRGYTGIPGADGRSIVMLVPLGENAFLSELELFLDTEVGS</sequence>
<dbReference type="Proteomes" id="UP000629365">
    <property type="component" value="Unassembled WGS sequence"/>
</dbReference>
<protein>
    <submittedName>
        <fullName evidence="2">ABC transporter substrate-binding protein</fullName>
    </submittedName>
</protein>
<evidence type="ECO:0000313" key="2">
    <source>
        <dbReference type="EMBL" id="GGD88612.1"/>
    </source>
</evidence>
<accession>A0ABQ1S3V3</accession>
<reference evidence="3" key="1">
    <citation type="journal article" date="2019" name="Int. J. Syst. Evol. Microbiol.">
        <title>The Global Catalogue of Microorganisms (GCM) 10K type strain sequencing project: providing services to taxonomists for standard genome sequencing and annotation.</title>
        <authorList>
            <consortium name="The Broad Institute Genomics Platform"/>
            <consortium name="The Broad Institute Genome Sequencing Center for Infectious Disease"/>
            <person name="Wu L."/>
            <person name="Ma J."/>
        </authorList>
    </citation>
    <scope>NUCLEOTIDE SEQUENCE [LARGE SCALE GENOMIC DNA]</scope>
    <source>
        <strain evidence="3">CCM 7640</strain>
    </source>
</reference>
<dbReference type="SUPFAM" id="SSF53850">
    <property type="entry name" value="Periplasmic binding protein-like II"/>
    <property type="match status" value="1"/>
</dbReference>
<evidence type="ECO:0000256" key="1">
    <source>
        <dbReference type="SAM" id="SignalP"/>
    </source>
</evidence>
<evidence type="ECO:0000313" key="3">
    <source>
        <dbReference type="Proteomes" id="UP000629365"/>
    </source>
</evidence>
<organism evidence="2 3">
    <name type="scientific">Microbacterium murale</name>
    <dbReference type="NCBI Taxonomy" id="1081040"/>
    <lineage>
        <taxon>Bacteria</taxon>
        <taxon>Bacillati</taxon>
        <taxon>Actinomycetota</taxon>
        <taxon>Actinomycetes</taxon>
        <taxon>Micrococcales</taxon>
        <taxon>Microbacteriaceae</taxon>
        <taxon>Microbacterium</taxon>
    </lineage>
</organism>
<keyword evidence="3" id="KW-1185">Reference proteome</keyword>
<name>A0ABQ1S3V3_9MICO</name>
<comment type="caution">
    <text evidence="2">The sequence shown here is derived from an EMBL/GenBank/DDBJ whole genome shotgun (WGS) entry which is preliminary data.</text>
</comment>
<gene>
    <name evidence="2" type="ORF">GCM10007269_34160</name>
</gene>